<evidence type="ECO:0000313" key="3">
    <source>
        <dbReference type="EMBL" id="MCP8899669.1"/>
    </source>
</evidence>
<keyword evidence="4" id="KW-1185">Reference proteome</keyword>
<comment type="caution">
    <text evidence="3">The sequence shown here is derived from an EMBL/GenBank/DDBJ whole genome shotgun (WGS) entry which is preliminary data.</text>
</comment>
<dbReference type="PANTHER" id="PTHR43805">
    <property type="entry name" value="GLYCEROPHOSPHORYL DIESTER PHOSPHODIESTERASE"/>
    <property type="match status" value="1"/>
</dbReference>
<feature type="domain" description="GP-PDE" evidence="2">
    <location>
        <begin position="34"/>
        <end position="321"/>
    </location>
</feature>
<dbReference type="PANTHER" id="PTHR43805:SF1">
    <property type="entry name" value="GP-PDE DOMAIN-CONTAINING PROTEIN"/>
    <property type="match status" value="1"/>
</dbReference>
<evidence type="ECO:0000259" key="2">
    <source>
        <dbReference type="PROSITE" id="PS51704"/>
    </source>
</evidence>
<organism evidence="3 4">
    <name type="scientific">Gilvimarinus xylanilyticus</name>
    <dbReference type="NCBI Taxonomy" id="2944139"/>
    <lineage>
        <taxon>Bacteria</taxon>
        <taxon>Pseudomonadati</taxon>
        <taxon>Pseudomonadota</taxon>
        <taxon>Gammaproteobacteria</taxon>
        <taxon>Cellvibrionales</taxon>
        <taxon>Cellvibrionaceae</taxon>
        <taxon>Gilvimarinus</taxon>
    </lineage>
</organism>
<dbReference type="RefSeq" id="WP_253967959.1">
    <property type="nucleotide sequence ID" value="NZ_JAMFTH010000002.1"/>
</dbReference>
<dbReference type="PROSITE" id="PS51704">
    <property type="entry name" value="GP_PDE"/>
    <property type="match status" value="1"/>
</dbReference>
<keyword evidence="1" id="KW-0732">Signal</keyword>
<reference evidence="3" key="2">
    <citation type="submission" date="2023-01" db="EMBL/GenBank/DDBJ databases">
        <title>Gilvimarinus xylanilyticus HB14 isolated from Caulerpa lentillifera aquaculture base in Hainan, China.</title>
        <authorList>
            <person name="Zhang Y.-J."/>
        </authorList>
    </citation>
    <scope>NUCLEOTIDE SEQUENCE</scope>
    <source>
        <strain evidence="3">HB14</strain>
    </source>
</reference>
<name>A0A9X2KTU9_9GAMM</name>
<dbReference type="SUPFAM" id="SSF51695">
    <property type="entry name" value="PLC-like phosphodiesterases"/>
    <property type="match status" value="1"/>
</dbReference>
<gene>
    <name evidence="3" type="ORF">M6D89_10190</name>
</gene>
<dbReference type="GO" id="GO:0008081">
    <property type="term" value="F:phosphoric diester hydrolase activity"/>
    <property type="evidence" value="ECO:0007669"/>
    <property type="project" value="InterPro"/>
</dbReference>
<dbReference type="InterPro" id="IPR017946">
    <property type="entry name" value="PLC-like_Pdiesterase_TIM-brl"/>
</dbReference>
<dbReference type="Pfam" id="PF03009">
    <property type="entry name" value="GDPD"/>
    <property type="match status" value="1"/>
</dbReference>
<feature type="signal peptide" evidence="1">
    <location>
        <begin position="1"/>
        <end position="23"/>
    </location>
</feature>
<reference evidence="3" key="1">
    <citation type="submission" date="2022-05" db="EMBL/GenBank/DDBJ databases">
        <authorList>
            <person name="Sun H.-N."/>
        </authorList>
    </citation>
    <scope>NUCLEOTIDE SEQUENCE</scope>
    <source>
        <strain evidence="3">HB14</strain>
    </source>
</reference>
<evidence type="ECO:0000313" key="4">
    <source>
        <dbReference type="Proteomes" id="UP001139319"/>
    </source>
</evidence>
<accession>A0A9X2KTU9</accession>
<feature type="chain" id="PRO_5040771762" evidence="1">
    <location>
        <begin position="24"/>
        <end position="327"/>
    </location>
</feature>
<dbReference type="EMBL" id="JAMFTH010000002">
    <property type="protein sequence ID" value="MCP8899669.1"/>
    <property type="molecule type" value="Genomic_DNA"/>
</dbReference>
<evidence type="ECO:0000256" key="1">
    <source>
        <dbReference type="SAM" id="SignalP"/>
    </source>
</evidence>
<dbReference type="GO" id="GO:0006629">
    <property type="term" value="P:lipid metabolic process"/>
    <property type="evidence" value="ECO:0007669"/>
    <property type="project" value="InterPro"/>
</dbReference>
<dbReference type="Gene3D" id="3.20.20.190">
    <property type="entry name" value="Phosphatidylinositol (PI) phosphodiesterase"/>
    <property type="match status" value="1"/>
</dbReference>
<dbReference type="InterPro" id="IPR030395">
    <property type="entry name" value="GP_PDE_dom"/>
</dbReference>
<dbReference type="Proteomes" id="UP001139319">
    <property type="component" value="Unassembled WGS sequence"/>
</dbReference>
<protein>
    <submittedName>
        <fullName evidence="3">Glycerophosphodiester phosphodiesterase</fullName>
    </submittedName>
</protein>
<proteinExistence type="predicted"/>
<sequence>MKIKTIASSILVLFSLSAYILNASWRASSESDDLKIISHRGVHQTYHREGLTNDTCTAQRIDTPTHDYIENTIPSIRAAFATGADVVELDVHPTTDGYFAVFHDWTLDCRTEGTGVTRHHDLDYLKTLDLGYGYTADNGKTFPLRGKGVGLLPELGEVFSAFPSQKFLINFKGRETQEGEMLATLLDENPQWRQSVWGVYGGAESTWRATKRVGGNLRGFTRASVKNCLKRYITFGWTGYVPEGCRNTFVMVPMNIAPWLWGWPNLFSQRLQSVNSEIILIGTMDSNGAPGIDTLTQVSRVPETFSGYIWTNKVEVVGPAVQKLRSD</sequence>
<dbReference type="AlphaFoldDB" id="A0A9X2KTU9"/>